<sequence>MMYPYMTLADETEIVHSQIIEENGVKKVIVNFERPVEKGFNSARCELPDYKWTVNEGYSDEEITFFEEFLRSNAHLLYKYAEVGGIQIGSR</sequence>
<evidence type="ECO:0000313" key="1">
    <source>
        <dbReference type="EMBL" id="VYS86474.1"/>
    </source>
</evidence>
<dbReference type="EMBL" id="CACRST010000009">
    <property type="protein sequence ID" value="VYS86474.1"/>
    <property type="molecule type" value="Genomic_DNA"/>
</dbReference>
<reference evidence="1" key="1">
    <citation type="submission" date="2019-11" db="EMBL/GenBank/DDBJ databases">
        <authorList>
            <person name="Feng L."/>
        </authorList>
    </citation>
    <scope>NUCLEOTIDE SEQUENCE</scope>
    <source>
        <strain evidence="1">BgluceraseaLFYP119</strain>
    </source>
</reference>
<protein>
    <submittedName>
        <fullName evidence="1">Uncharacterized protein</fullName>
    </submittedName>
</protein>
<organism evidence="1">
    <name type="scientific">Blautia glucerasea</name>
    <dbReference type="NCBI Taxonomy" id="536633"/>
    <lineage>
        <taxon>Bacteria</taxon>
        <taxon>Bacillati</taxon>
        <taxon>Bacillota</taxon>
        <taxon>Clostridia</taxon>
        <taxon>Lachnospirales</taxon>
        <taxon>Lachnospiraceae</taxon>
        <taxon>Blautia</taxon>
    </lineage>
</organism>
<gene>
    <name evidence="1" type="ORF">BGLFYP119_00901</name>
</gene>
<dbReference type="AlphaFoldDB" id="A0A6N2S0H0"/>
<accession>A0A6N2S0H0</accession>
<name>A0A6N2S0H0_9FIRM</name>
<proteinExistence type="predicted"/>